<keyword evidence="2" id="KW-0813">Transport</keyword>
<dbReference type="Proteomes" id="UP000192468">
    <property type="component" value="Unassembled WGS sequence"/>
</dbReference>
<proteinExistence type="predicted"/>
<dbReference type="STRING" id="1121291.SAMN02745134_00056"/>
<feature type="transmembrane region" description="Helical" evidence="6">
    <location>
        <begin position="369"/>
        <end position="392"/>
    </location>
</feature>
<keyword evidence="3 6" id="KW-0812">Transmembrane</keyword>
<dbReference type="InterPro" id="IPR002293">
    <property type="entry name" value="AA/rel_permease1"/>
</dbReference>
<feature type="transmembrane region" description="Helical" evidence="6">
    <location>
        <begin position="297"/>
        <end position="322"/>
    </location>
</feature>
<feature type="transmembrane region" description="Helical" evidence="6">
    <location>
        <begin position="436"/>
        <end position="455"/>
    </location>
</feature>
<keyword evidence="8" id="KW-1185">Reference proteome</keyword>
<dbReference type="Pfam" id="PF13520">
    <property type="entry name" value="AA_permease_2"/>
    <property type="match status" value="1"/>
</dbReference>
<dbReference type="GO" id="GO:0022857">
    <property type="term" value="F:transmembrane transporter activity"/>
    <property type="evidence" value="ECO:0007669"/>
    <property type="project" value="InterPro"/>
</dbReference>
<dbReference type="EMBL" id="FWXH01000002">
    <property type="protein sequence ID" value="SMC16347.1"/>
    <property type="molecule type" value="Genomic_DNA"/>
</dbReference>
<accession>A0A1W1WXL6</accession>
<feature type="transmembrane region" description="Helical" evidence="6">
    <location>
        <begin position="121"/>
        <end position="150"/>
    </location>
</feature>
<dbReference type="AlphaFoldDB" id="A0A1W1WXL6"/>
<feature type="transmembrane region" description="Helical" evidence="6">
    <location>
        <begin position="207"/>
        <end position="226"/>
    </location>
</feature>
<dbReference type="PIRSF" id="PIRSF006060">
    <property type="entry name" value="AA_transporter"/>
    <property type="match status" value="1"/>
</dbReference>
<organism evidence="7 8">
    <name type="scientific">Clostridium acidisoli DSM 12555</name>
    <dbReference type="NCBI Taxonomy" id="1121291"/>
    <lineage>
        <taxon>Bacteria</taxon>
        <taxon>Bacillati</taxon>
        <taxon>Bacillota</taxon>
        <taxon>Clostridia</taxon>
        <taxon>Eubacteriales</taxon>
        <taxon>Clostridiaceae</taxon>
        <taxon>Clostridium</taxon>
    </lineage>
</organism>
<dbReference type="GO" id="GO:0016020">
    <property type="term" value="C:membrane"/>
    <property type="evidence" value="ECO:0007669"/>
    <property type="project" value="UniProtKB-SubCell"/>
</dbReference>
<dbReference type="PANTHER" id="PTHR45649">
    <property type="entry name" value="AMINO-ACID PERMEASE BAT1"/>
    <property type="match status" value="1"/>
</dbReference>
<dbReference type="OrthoDB" id="9762947at2"/>
<protein>
    <submittedName>
        <fullName evidence="7">Amino acid/polyamine/organocation transporter, APC superfamily</fullName>
    </submittedName>
</protein>
<evidence type="ECO:0000313" key="8">
    <source>
        <dbReference type="Proteomes" id="UP000192468"/>
    </source>
</evidence>
<evidence type="ECO:0000313" key="7">
    <source>
        <dbReference type="EMBL" id="SMC16347.1"/>
    </source>
</evidence>
<evidence type="ECO:0000256" key="1">
    <source>
        <dbReference type="ARBA" id="ARBA00004141"/>
    </source>
</evidence>
<reference evidence="7 8" key="1">
    <citation type="submission" date="2017-04" db="EMBL/GenBank/DDBJ databases">
        <authorList>
            <person name="Afonso C.L."/>
            <person name="Miller P.J."/>
            <person name="Scott M.A."/>
            <person name="Spackman E."/>
            <person name="Goraichik I."/>
            <person name="Dimitrov K.M."/>
            <person name="Suarez D.L."/>
            <person name="Swayne D.E."/>
        </authorList>
    </citation>
    <scope>NUCLEOTIDE SEQUENCE [LARGE SCALE GENOMIC DNA]</scope>
    <source>
        <strain evidence="7 8">DSM 12555</strain>
    </source>
</reference>
<evidence type="ECO:0000256" key="6">
    <source>
        <dbReference type="SAM" id="Phobius"/>
    </source>
</evidence>
<gene>
    <name evidence="7" type="ORF">SAMN02745134_00056</name>
</gene>
<feature type="transmembrane region" description="Helical" evidence="6">
    <location>
        <begin position="343"/>
        <end position="363"/>
    </location>
</feature>
<evidence type="ECO:0000256" key="5">
    <source>
        <dbReference type="ARBA" id="ARBA00023136"/>
    </source>
</evidence>
<name>A0A1W1WXL6_9CLOT</name>
<feature type="transmembrane region" description="Helical" evidence="6">
    <location>
        <begin position="56"/>
        <end position="76"/>
    </location>
</feature>
<evidence type="ECO:0000256" key="2">
    <source>
        <dbReference type="ARBA" id="ARBA00022448"/>
    </source>
</evidence>
<keyword evidence="4 6" id="KW-1133">Transmembrane helix</keyword>
<dbReference type="PANTHER" id="PTHR45649:SF26">
    <property type="entry name" value="OS04G0435100 PROTEIN"/>
    <property type="match status" value="1"/>
</dbReference>
<feature type="transmembrane region" description="Helical" evidence="6">
    <location>
        <begin position="21"/>
        <end position="44"/>
    </location>
</feature>
<feature type="transmembrane region" description="Helical" evidence="6">
    <location>
        <begin position="247"/>
        <end position="269"/>
    </location>
</feature>
<sequence>MKESEILTESSGYKQELKRNLKLFSSFAVAFSFISITTGIFTNYQFLLTTAGPAGIWSWIITAVGQILVGLIFAELSGVIPISGYSYQWIKRLSTPMMGWITGWGCFCLLVLLVPTVDWGLAPIIASLVGIIGSPTQISVIVIVTLIIQATLNIVGVKLATLINNAAVFTESVGILVLTVVLIVVAFKNGNNPTILFTTGNTGHGISYVQPFIMSLLLGAFTLVGFETSANLSEETVNAEKTVPKAVISSITISGIFGMLFLIAVTFAISDLAKTTASGNPIPYILQSNLGPVVGKIFLIIVSISIFACSTVIMTSGARLIYAMSRDNVFFASKVFCKVSAKTASPYCATILILVLGIVATLFSNSLTTLVGVTSVLPGTIYLTTIVCYGLARKNVEIKKGCFNLDKAAKPVFILATIWLVFELCVLTIPKDFHTTTLLTVALIFVGFALYFMFFRKSALAEVDKYIEGDSNVEEIL</sequence>
<feature type="transmembrane region" description="Helical" evidence="6">
    <location>
        <begin position="162"/>
        <end position="187"/>
    </location>
</feature>
<feature type="transmembrane region" description="Helical" evidence="6">
    <location>
        <begin position="412"/>
        <end position="430"/>
    </location>
</feature>
<keyword evidence="5 6" id="KW-0472">Membrane</keyword>
<evidence type="ECO:0000256" key="3">
    <source>
        <dbReference type="ARBA" id="ARBA00022692"/>
    </source>
</evidence>
<dbReference type="RefSeq" id="WP_084113283.1">
    <property type="nucleotide sequence ID" value="NZ_FWXH01000002.1"/>
</dbReference>
<comment type="subcellular location">
    <subcellularLocation>
        <location evidence="1">Membrane</location>
        <topology evidence="1">Multi-pass membrane protein</topology>
    </subcellularLocation>
</comment>
<feature type="transmembrane region" description="Helical" evidence="6">
    <location>
        <begin position="97"/>
        <end position="115"/>
    </location>
</feature>
<dbReference type="Gene3D" id="1.20.1740.10">
    <property type="entry name" value="Amino acid/polyamine transporter I"/>
    <property type="match status" value="1"/>
</dbReference>
<evidence type="ECO:0000256" key="4">
    <source>
        <dbReference type="ARBA" id="ARBA00022989"/>
    </source>
</evidence>